<reference evidence="2" key="1">
    <citation type="journal article" date="2019" name="Int. J. Syst. Evol. Microbiol.">
        <title>The Global Catalogue of Microorganisms (GCM) 10K type strain sequencing project: providing services to taxonomists for standard genome sequencing and annotation.</title>
        <authorList>
            <consortium name="The Broad Institute Genomics Platform"/>
            <consortium name="The Broad Institute Genome Sequencing Center for Infectious Disease"/>
            <person name="Wu L."/>
            <person name="Ma J."/>
        </authorList>
    </citation>
    <scope>NUCLEOTIDE SEQUENCE [LARGE SCALE GENOMIC DNA]</scope>
    <source>
        <strain evidence="2">JCM 16014</strain>
    </source>
</reference>
<keyword evidence="2" id="KW-1185">Reference proteome</keyword>
<evidence type="ECO:0000313" key="1">
    <source>
        <dbReference type="EMBL" id="GAA2018883.1"/>
    </source>
</evidence>
<dbReference type="RefSeq" id="WP_344664667.1">
    <property type="nucleotide sequence ID" value="NZ_BAAAQN010000006.1"/>
</dbReference>
<protein>
    <submittedName>
        <fullName evidence="1">Uncharacterized protein</fullName>
    </submittedName>
</protein>
<dbReference type="Proteomes" id="UP001500751">
    <property type="component" value="Unassembled WGS sequence"/>
</dbReference>
<gene>
    <name evidence="1" type="ORF">GCM10009839_13910</name>
</gene>
<name>A0ABP5F7W2_9ACTN</name>
<comment type="caution">
    <text evidence="1">The sequence shown here is derived from an EMBL/GenBank/DDBJ whole genome shotgun (WGS) entry which is preliminary data.</text>
</comment>
<dbReference type="Gene3D" id="2.60.120.260">
    <property type="entry name" value="Galactose-binding domain-like"/>
    <property type="match status" value="1"/>
</dbReference>
<evidence type="ECO:0000313" key="2">
    <source>
        <dbReference type="Proteomes" id="UP001500751"/>
    </source>
</evidence>
<sequence length="854" mass="88164">MATNLNWPRLQALWAPTGHIGYGPSAGSYELLPWVDVTRRLIGPWQINRGRQYELDQVTAGTWSGVLDNRDALFDPGNTGSAVAGQVVPYQPFRIRAQWPATANLLTPAQAIALTTAQANTSPGTTPDPTGCGWTATAGVSALTYPSSSSAFVGNYVLQAVAGAGASAWITCNQPATAGIAYSFQIRARITSGPALQLLPNIEWRSPTGDTVDGANGAPVTVGTAWTLLTVSGTAPAGTGFAVPEIAIHTAAATTLQLCAAQFEAAPAPTVFTNPGIWFPLFTGGIERYPQTWRQQGTLGFIQATAVDALALLAQSRLGDPFMAAAFRFAGDGALAPSLAYLLADPSGGLFLDSTGQRDPAQVAISNQGPGTLNAGVARTSATPAGMFICPPGATVVNIASSAGAGRGDYDLPCNMSYIQLPPSRAGITGPGATGAGFTRMIAFRVLAAPKTQSALWMATAAAPGPAYSYMPSAGLWVGPDLTVSAVLMDGNHQNAAGVQALGKVELGQWHVAFIGLSADGSTWSGNLDGAGFTAGLSPAWVPPVGGFTQDLIGAAAGAGGFGSTRYNLSGDVALAIEWPGVLSAAQTAAIVTAWRGGWAGDSTAIRFTRILAAATWNGPRAAAGNTTSMAAAVDLDGTDAASALQAVVDTEGGVMYCDAAGTMQLISRSARWNPGPATVVFGENTTTGEWPFADQPVFDFDPTLVTNLAEVTHSSTGLVLTAQDFISQRLNGVRDRQVSSQASDMQECQDKAAWLVARYAAPHTRVASLTAHPAAMPTMWPIVLGLDLGARAKAIRRPPAPAAPVVVDGWVENIAWSVDTSGDATVTYQISPADPAIYGFADTAVFDRFVFGY</sequence>
<dbReference type="EMBL" id="BAAAQN010000006">
    <property type="protein sequence ID" value="GAA2018883.1"/>
    <property type="molecule type" value="Genomic_DNA"/>
</dbReference>
<accession>A0ABP5F7W2</accession>
<proteinExistence type="predicted"/>
<organism evidence="1 2">
    <name type="scientific">Catenulispora yoronensis</name>
    <dbReference type="NCBI Taxonomy" id="450799"/>
    <lineage>
        <taxon>Bacteria</taxon>
        <taxon>Bacillati</taxon>
        <taxon>Actinomycetota</taxon>
        <taxon>Actinomycetes</taxon>
        <taxon>Catenulisporales</taxon>
        <taxon>Catenulisporaceae</taxon>
        <taxon>Catenulispora</taxon>
    </lineage>
</organism>